<keyword evidence="3" id="KW-1185">Reference proteome</keyword>
<dbReference type="Proteomes" id="UP001057877">
    <property type="component" value="Chromosome"/>
</dbReference>
<dbReference type="PANTHER" id="PTHR37017">
    <property type="entry name" value="AB HYDROLASE-1 DOMAIN-CONTAINING PROTEIN-RELATED"/>
    <property type="match status" value="1"/>
</dbReference>
<keyword evidence="2" id="KW-0378">Hydrolase</keyword>
<dbReference type="GO" id="GO:0016787">
    <property type="term" value="F:hydrolase activity"/>
    <property type="evidence" value="ECO:0007669"/>
    <property type="project" value="UniProtKB-KW"/>
</dbReference>
<evidence type="ECO:0000259" key="1">
    <source>
        <dbReference type="Pfam" id="PF12697"/>
    </source>
</evidence>
<dbReference type="InterPro" id="IPR029058">
    <property type="entry name" value="AB_hydrolase_fold"/>
</dbReference>
<dbReference type="Gene3D" id="3.40.50.1820">
    <property type="entry name" value="alpha/beta hydrolase"/>
    <property type="match status" value="1"/>
</dbReference>
<gene>
    <name evidence="2" type="ORF">L1F29_29405</name>
</gene>
<dbReference type="PANTHER" id="PTHR37017:SF11">
    <property type="entry name" value="ESTERASE_LIPASE_THIOESTERASE DOMAIN-CONTAINING PROTEIN"/>
    <property type="match status" value="1"/>
</dbReference>
<proteinExistence type="predicted"/>
<dbReference type="EMBL" id="CP091430">
    <property type="protein sequence ID" value="UVI29490.1"/>
    <property type="molecule type" value="Genomic_DNA"/>
</dbReference>
<dbReference type="RefSeq" id="WP_258385579.1">
    <property type="nucleotide sequence ID" value="NZ_CP091430.1"/>
</dbReference>
<reference evidence="2" key="1">
    <citation type="submission" date="2022-01" db="EMBL/GenBank/DDBJ databases">
        <title>Paenibacillus spongiae sp. nov., isolated from marine sponge.</title>
        <authorList>
            <person name="Li Z."/>
            <person name="Zhang M."/>
        </authorList>
    </citation>
    <scope>NUCLEOTIDE SEQUENCE</scope>
    <source>
        <strain evidence="2">PHS-Z3</strain>
    </source>
</reference>
<organism evidence="2 3">
    <name type="scientific">Paenibacillus spongiae</name>
    <dbReference type="NCBI Taxonomy" id="2909671"/>
    <lineage>
        <taxon>Bacteria</taxon>
        <taxon>Bacillati</taxon>
        <taxon>Bacillota</taxon>
        <taxon>Bacilli</taxon>
        <taxon>Bacillales</taxon>
        <taxon>Paenibacillaceae</taxon>
        <taxon>Paenibacillus</taxon>
    </lineage>
</organism>
<evidence type="ECO:0000313" key="2">
    <source>
        <dbReference type="EMBL" id="UVI29490.1"/>
    </source>
</evidence>
<sequence length="247" mass="26737">MQTKPTAAGEQEQTGIVFVHGAGLASGIWSKVAEGLDRPCLLADYPFLKGGEHTSRQALALDDYISGMKGQLDRWKVKRFVIVAHSIGGVLAQRLAADQSGRLAGFVGVGAAIPKNGGSFLSVLPLPKRFIMSMIMRKMGTKPPESAIRTGLCNDLTSGQAEKVARSFIPESLAIYTSRIEAVLPEVPKLYVKLLKDKEFGQSLQNKMIANLSPQTVATLETGHLPMISDPEGLQAILQSFMFEIER</sequence>
<dbReference type="Pfam" id="PF12697">
    <property type="entry name" value="Abhydrolase_6"/>
    <property type="match status" value="1"/>
</dbReference>
<evidence type="ECO:0000313" key="3">
    <source>
        <dbReference type="Proteomes" id="UP001057877"/>
    </source>
</evidence>
<dbReference type="InterPro" id="IPR000073">
    <property type="entry name" value="AB_hydrolase_1"/>
</dbReference>
<accession>A0ABY5SAD7</accession>
<protein>
    <submittedName>
        <fullName evidence="2">Alpha/beta hydrolase</fullName>
    </submittedName>
</protein>
<dbReference type="InterPro" id="IPR052897">
    <property type="entry name" value="Sec-Metab_Biosynth_Hydrolase"/>
</dbReference>
<dbReference type="SUPFAM" id="SSF53474">
    <property type="entry name" value="alpha/beta-Hydrolases"/>
    <property type="match status" value="1"/>
</dbReference>
<feature type="domain" description="AB hydrolase-1" evidence="1">
    <location>
        <begin position="16"/>
        <end position="233"/>
    </location>
</feature>
<name>A0ABY5SAD7_9BACL</name>